<dbReference type="SUPFAM" id="SSF47336">
    <property type="entry name" value="ACP-like"/>
    <property type="match status" value="1"/>
</dbReference>
<dbReference type="PROSITE" id="PS50075">
    <property type="entry name" value="CARRIER"/>
    <property type="match status" value="1"/>
</dbReference>
<dbReference type="Pfam" id="PF00550">
    <property type="entry name" value="PP-binding"/>
    <property type="match status" value="1"/>
</dbReference>
<dbReference type="InterPro" id="IPR036736">
    <property type="entry name" value="ACP-like_sf"/>
</dbReference>
<proteinExistence type="predicted"/>
<keyword evidence="3" id="KW-1185">Reference proteome</keyword>
<evidence type="ECO:0000313" key="2">
    <source>
        <dbReference type="EMBL" id="MCU7551489.1"/>
    </source>
</evidence>
<evidence type="ECO:0000313" key="3">
    <source>
        <dbReference type="Proteomes" id="UP001155483"/>
    </source>
</evidence>
<accession>A0A9X2XPQ2</accession>
<protein>
    <submittedName>
        <fullName evidence="2">Acyl carrier protein</fullName>
    </submittedName>
</protein>
<feature type="domain" description="Carrier" evidence="1">
    <location>
        <begin position="1"/>
        <end position="79"/>
    </location>
</feature>
<reference evidence="2" key="2">
    <citation type="submission" date="2023-04" db="EMBL/GenBank/DDBJ databases">
        <title>Paracnuella aquatica gen. nov., sp. nov., a member of the family Chitinophagaceae isolated from a hot spring.</title>
        <authorList>
            <person name="Wang C."/>
        </authorList>
    </citation>
    <scope>NUCLEOTIDE SEQUENCE</scope>
    <source>
        <strain evidence="2">LB-8</strain>
    </source>
</reference>
<evidence type="ECO:0000259" key="1">
    <source>
        <dbReference type="PROSITE" id="PS50075"/>
    </source>
</evidence>
<name>A0A9X2XPQ2_9BACT</name>
<reference evidence="2" key="1">
    <citation type="submission" date="2022-09" db="EMBL/GenBank/DDBJ databases">
        <authorList>
            <person name="Yuan C."/>
            <person name="Ke Z."/>
        </authorList>
    </citation>
    <scope>NUCLEOTIDE SEQUENCE</scope>
    <source>
        <strain evidence="2">LB-8</strain>
    </source>
</reference>
<dbReference type="Proteomes" id="UP001155483">
    <property type="component" value="Unassembled WGS sequence"/>
</dbReference>
<dbReference type="InterPro" id="IPR009081">
    <property type="entry name" value="PP-bd_ACP"/>
</dbReference>
<gene>
    <name evidence="2" type="ORF">OCK74_20375</name>
</gene>
<organism evidence="2 3">
    <name type="scientific">Paraflavisolibacter caeni</name>
    <dbReference type="NCBI Taxonomy" id="2982496"/>
    <lineage>
        <taxon>Bacteria</taxon>
        <taxon>Pseudomonadati</taxon>
        <taxon>Bacteroidota</taxon>
        <taxon>Chitinophagia</taxon>
        <taxon>Chitinophagales</taxon>
        <taxon>Chitinophagaceae</taxon>
        <taxon>Paraflavisolibacter</taxon>
    </lineage>
</organism>
<sequence length="82" mass="9581">MERVVILSQVQDIFKDILDDEEVILTDKTQAPDVKGWDSLTHIQLVVGIERHFKIRFTSREIQSWNNVGEMVDTIQNRIQNS</sequence>
<comment type="caution">
    <text evidence="2">The sequence shown here is derived from an EMBL/GenBank/DDBJ whole genome shotgun (WGS) entry which is preliminary data.</text>
</comment>
<dbReference type="Gene3D" id="1.10.1200.10">
    <property type="entry name" value="ACP-like"/>
    <property type="match status" value="1"/>
</dbReference>
<dbReference type="AlphaFoldDB" id="A0A9X2XPQ2"/>
<dbReference type="EMBL" id="JAOTIF010000021">
    <property type="protein sequence ID" value="MCU7551489.1"/>
    <property type="molecule type" value="Genomic_DNA"/>
</dbReference>
<dbReference type="RefSeq" id="WP_279298928.1">
    <property type="nucleotide sequence ID" value="NZ_JAOTIF010000021.1"/>
</dbReference>